<organism evidence="1 2">
    <name type="scientific">Rhizopus microsporus</name>
    <dbReference type="NCBI Taxonomy" id="58291"/>
    <lineage>
        <taxon>Eukaryota</taxon>
        <taxon>Fungi</taxon>
        <taxon>Fungi incertae sedis</taxon>
        <taxon>Mucoromycota</taxon>
        <taxon>Mucoromycotina</taxon>
        <taxon>Mucoromycetes</taxon>
        <taxon>Mucorales</taxon>
        <taxon>Mucorineae</taxon>
        <taxon>Rhizopodaceae</taxon>
        <taxon>Rhizopus</taxon>
    </lineage>
</organism>
<protein>
    <submittedName>
        <fullName evidence="1">Uncharacterized protein</fullName>
    </submittedName>
</protein>
<dbReference type="Proteomes" id="UP000242381">
    <property type="component" value="Unassembled WGS sequence"/>
</dbReference>
<dbReference type="EMBL" id="KV921268">
    <property type="protein sequence ID" value="ORE22318.1"/>
    <property type="molecule type" value="Genomic_DNA"/>
</dbReference>
<evidence type="ECO:0000313" key="1">
    <source>
        <dbReference type="EMBL" id="ORE22318.1"/>
    </source>
</evidence>
<evidence type="ECO:0000313" key="2">
    <source>
        <dbReference type="Proteomes" id="UP000242381"/>
    </source>
</evidence>
<sequence>MYFPQLEIVYFYPKLTIGVCLGAQPKKKSVLRLMFLYNCDKVVKISYNRNILTQSTPAKPWIMERTYILNSFTRSYFSKEMVTKNVSGTIVCEAIDHNKLNVLQSPLIDLLILKCSMIEVYNQLYEYFGTPYLGNSIHNKQGANRLSMAVSKTAPVKSFEHKFTCKHTNNNKTIPAIRNPSDIFSFHSVSETLSVTPELILFVLKK</sequence>
<reference evidence="1 2" key="1">
    <citation type="journal article" date="2016" name="Proc. Natl. Acad. Sci. U.S.A.">
        <title>Lipid metabolic changes in an early divergent fungus govern the establishment of a mutualistic symbiosis with endobacteria.</title>
        <authorList>
            <person name="Lastovetsky O.A."/>
            <person name="Gaspar M.L."/>
            <person name="Mondo S.J."/>
            <person name="LaButti K.M."/>
            <person name="Sandor L."/>
            <person name="Grigoriev I.V."/>
            <person name="Henry S.A."/>
            <person name="Pawlowska T.E."/>
        </authorList>
    </citation>
    <scope>NUCLEOTIDE SEQUENCE [LARGE SCALE GENOMIC DNA]</scope>
    <source>
        <strain evidence="1 2">ATCC 11559</strain>
    </source>
</reference>
<gene>
    <name evidence="1" type="ORF">BCV71DRAFT_231530</name>
</gene>
<dbReference type="AlphaFoldDB" id="A0A1X0SDY7"/>
<name>A0A1X0SDY7_RHIZD</name>
<accession>A0A1X0SDY7</accession>
<proteinExistence type="predicted"/>